<dbReference type="Gene3D" id="2.170.270.10">
    <property type="entry name" value="SET domain"/>
    <property type="match status" value="1"/>
</dbReference>
<proteinExistence type="predicted"/>
<organism evidence="2 3">
    <name type="scientific">Romanomermis culicivorax</name>
    <name type="common">Nematode worm</name>
    <dbReference type="NCBI Taxonomy" id="13658"/>
    <lineage>
        <taxon>Eukaryota</taxon>
        <taxon>Metazoa</taxon>
        <taxon>Ecdysozoa</taxon>
        <taxon>Nematoda</taxon>
        <taxon>Enoplea</taxon>
        <taxon>Dorylaimia</taxon>
        <taxon>Mermithida</taxon>
        <taxon>Mermithoidea</taxon>
        <taxon>Mermithidae</taxon>
        <taxon>Romanomermis</taxon>
    </lineage>
</organism>
<reference evidence="3" key="1">
    <citation type="submission" date="2022-11" db="UniProtKB">
        <authorList>
            <consortium name="WormBaseParasite"/>
        </authorList>
    </citation>
    <scope>IDENTIFICATION</scope>
</reference>
<dbReference type="Proteomes" id="UP000887565">
    <property type="component" value="Unplaced"/>
</dbReference>
<dbReference type="AlphaFoldDB" id="A0A915IY84"/>
<dbReference type="Pfam" id="PF21549">
    <property type="entry name" value="PRDM2_PR"/>
    <property type="match status" value="1"/>
</dbReference>
<accession>A0A915IY84</accession>
<evidence type="ECO:0000259" key="1">
    <source>
        <dbReference type="PROSITE" id="PS50280"/>
    </source>
</evidence>
<dbReference type="WBParaSite" id="nRc.2.0.1.t19166-RA">
    <property type="protein sequence ID" value="nRc.2.0.1.t19166-RA"/>
    <property type="gene ID" value="nRc.2.0.1.g19166"/>
</dbReference>
<keyword evidence="2" id="KW-1185">Reference proteome</keyword>
<dbReference type="PROSITE" id="PS50280">
    <property type="entry name" value="SET"/>
    <property type="match status" value="1"/>
</dbReference>
<dbReference type="InterPro" id="IPR046341">
    <property type="entry name" value="SET_dom_sf"/>
</dbReference>
<evidence type="ECO:0000313" key="3">
    <source>
        <dbReference type="WBParaSite" id="nRc.2.0.1.t19166-RA"/>
    </source>
</evidence>
<name>A0A915IY84_ROMCU</name>
<dbReference type="SUPFAM" id="SSF82199">
    <property type="entry name" value="SET domain"/>
    <property type="match status" value="1"/>
</dbReference>
<protein>
    <submittedName>
        <fullName evidence="3">SET domain-containing protein</fullName>
    </submittedName>
</protein>
<dbReference type="InterPro" id="IPR001214">
    <property type="entry name" value="SET_dom"/>
</dbReference>
<feature type="domain" description="SET" evidence="1">
    <location>
        <begin position="107"/>
        <end position="233"/>
    </location>
</feature>
<sequence>MIISEDTAAKESLELENDWFLYYDEKDRSIRLHTAKKHDEEKIETHMTKLNVSDILKFDIAQKELRKTKRSPKNLSPSISMLCVNCGRWYDGLCLKHPLVFVREKIPKIAVYSVMDTFPGFLYLDNSTIPRAGKGVFSKAFLPAGLSFGPYSGLLQNTKDAEMSGYSWHVLKNHKSLGYIDAKNPLFSNWMRYVNCPRYEREQNMAAILVDGNIYYYIYKPIAAGQELMGEKECFSQDDFLMGKLICAVWYGKEYGMSLKIPNAETSKSALAPKNRTLRKEIERGKKNLEKVVMVGTDEARAKFSRGSA</sequence>
<evidence type="ECO:0000313" key="2">
    <source>
        <dbReference type="Proteomes" id="UP000887565"/>
    </source>
</evidence>